<dbReference type="AlphaFoldDB" id="A0A3N0D030"/>
<name>A0A3N0D030_SINP1</name>
<reference evidence="1 2" key="1">
    <citation type="submission" date="2018-10" db="EMBL/GenBank/DDBJ databases">
        <title>Sinomicrobium pectinilyticum sp. nov., a pectinase-producing bacterium isolated from alkaline and saline soil, and emended description of the genus Sinomicrobium.</title>
        <authorList>
            <person name="Cheng B."/>
            <person name="Li C."/>
            <person name="Lai Q."/>
            <person name="Du M."/>
            <person name="Shao Z."/>
            <person name="Xu P."/>
            <person name="Yang C."/>
        </authorList>
    </citation>
    <scope>NUCLEOTIDE SEQUENCE [LARGE SCALE GENOMIC DNA]</scope>
    <source>
        <strain evidence="1 2">5DNS001</strain>
    </source>
</reference>
<dbReference type="PROSITE" id="PS51257">
    <property type="entry name" value="PROKAR_LIPOPROTEIN"/>
    <property type="match status" value="1"/>
</dbReference>
<evidence type="ECO:0000313" key="1">
    <source>
        <dbReference type="EMBL" id="RNL68613.1"/>
    </source>
</evidence>
<evidence type="ECO:0000313" key="2">
    <source>
        <dbReference type="Proteomes" id="UP000267469"/>
    </source>
</evidence>
<dbReference type="EMBL" id="RJTM01000195">
    <property type="protein sequence ID" value="RNL68613.1"/>
    <property type="molecule type" value="Genomic_DNA"/>
</dbReference>
<dbReference type="RefSeq" id="WP_123218394.1">
    <property type="nucleotide sequence ID" value="NZ_RJTM01000195.1"/>
</dbReference>
<keyword evidence="2" id="KW-1185">Reference proteome</keyword>
<evidence type="ECO:0008006" key="3">
    <source>
        <dbReference type="Google" id="ProtNLM"/>
    </source>
</evidence>
<gene>
    <name evidence="1" type="ORF">ED312_23125</name>
</gene>
<comment type="caution">
    <text evidence="1">The sequence shown here is derived from an EMBL/GenBank/DDBJ whole genome shotgun (WGS) entry which is preliminary data.</text>
</comment>
<accession>A0A3N0D030</accession>
<proteinExistence type="predicted"/>
<sequence>MNKKKLIKVIILISFFFSCSNRQETKVTRYDKNIVSIFKNERKKEKNVLNITHELPEYLNLYFLDNKIETAKLTFLSPPSNIDNYIYGKKSVFKYDLVLYSNEYPQLKGNNEMTHDEVIGWLLLLKNNEIISWIKVFEGRISNPEILESYLFDNYIITIHIYDEGYDLMIEGGENQAEYSFAVTEVMKDGRLQLLEEEKGRIIARKYLSDNKQFKNIGW</sequence>
<organism evidence="1 2">
    <name type="scientific">Sinomicrobium pectinilyticum</name>
    <dbReference type="NCBI Taxonomy" id="1084421"/>
    <lineage>
        <taxon>Bacteria</taxon>
        <taxon>Pseudomonadati</taxon>
        <taxon>Bacteroidota</taxon>
        <taxon>Flavobacteriia</taxon>
        <taxon>Flavobacteriales</taxon>
        <taxon>Flavobacteriaceae</taxon>
        <taxon>Sinomicrobium</taxon>
    </lineage>
</organism>
<protein>
    <recommendedName>
        <fullName evidence="3">Lipoprotein</fullName>
    </recommendedName>
</protein>
<dbReference type="Proteomes" id="UP000267469">
    <property type="component" value="Unassembled WGS sequence"/>
</dbReference>